<dbReference type="GO" id="GO:0009272">
    <property type="term" value="P:fungal-type cell wall biogenesis"/>
    <property type="evidence" value="ECO:0007669"/>
    <property type="project" value="TreeGrafter"/>
</dbReference>
<dbReference type="PIRSF" id="PIRSF016302">
    <property type="entry name" value="Man_a_manosd"/>
    <property type="match status" value="1"/>
</dbReference>
<keyword evidence="5 12" id="KW-0732">Signal</keyword>
<dbReference type="SUPFAM" id="SSF48208">
    <property type="entry name" value="Six-hairpin glycosidases"/>
    <property type="match status" value="1"/>
</dbReference>
<evidence type="ECO:0000313" key="14">
    <source>
        <dbReference type="Proteomes" id="UP001303373"/>
    </source>
</evidence>
<evidence type="ECO:0000313" key="13">
    <source>
        <dbReference type="EMBL" id="WPG98652.1"/>
    </source>
</evidence>
<comment type="catalytic activity">
    <reaction evidence="1 10">
        <text>Random hydrolysis of (1-&gt;6)-alpha-D-mannosidic linkages in unbranched (1-&gt;6)-mannans.</text>
        <dbReference type="EC" id="3.2.1.101"/>
    </reaction>
</comment>
<keyword evidence="9 10" id="KW-0326">Glycosidase</keyword>
<organism evidence="13 14">
    <name type="scientific">Acrodontium crateriforme</name>
    <dbReference type="NCBI Taxonomy" id="150365"/>
    <lineage>
        <taxon>Eukaryota</taxon>
        <taxon>Fungi</taxon>
        <taxon>Dikarya</taxon>
        <taxon>Ascomycota</taxon>
        <taxon>Pezizomycotina</taxon>
        <taxon>Dothideomycetes</taxon>
        <taxon>Dothideomycetidae</taxon>
        <taxon>Mycosphaerellales</taxon>
        <taxon>Teratosphaeriaceae</taxon>
        <taxon>Acrodontium</taxon>
    </lineage>
</organism>
<evidence type="ECO:0000256" key="8">
    <source>
        <dbReference type="ARBA" id="ARBA00023180"/>
    </source>
</evidence>
<comment type="subcellular location">
    <subcellularLocation>
        <location evidence="2">Endomembrane system</location>
    </subcellularLocation>
</comment>
<dbReference type="Gene3D" id="1.50.10.20">
    <property type="match status" value="1"/>
</dbReference>
<dbReference type="Proteomes" id="UP001303373">
    <property type="component" value="Chromosome 2"/>
</dbReference>
<feature type="transmembrane region" description="Helical" evidence="11">
    <location>
        <begin position="435"/>
        <end position="456"/>
    </location>
</feature>
<evidence type="ECO:0000256" key="11">
    <source>
        <dbReference type="SAM" id="Phobius"/>
    </source>
</evidence>
<dbReference type="Pfam" id="PF03663">
    <property type="entry name" value="Glyco_hydro_76"/>
    <property type="match status" value="1"/>
</dbReference>
<proteinExistence type="inferred from homology"/>
<accession>A0AAQ3LZR5</accession>
<sequence length="457" mass="49467">MWSAGGILATTLVVLTAVGAVPLDINDDDSIKKAAATVAKGMMNYYKGNLPGQTPGEIEGYYWWEVGGMMGALIDYWYYTGDTQYNDAVIQAIPWQATPNSDFMPANQTSSEANDDQAFWAFTALSAAELGFPNPPASQPQYIAAAQGAFNTMVARWDNTTCNGGLHWQFNEFHSGYNYKSSIANGGLFTIGARLWAYTQNETYYDWANKVYDWLDSVGAIGPDGQIFDGVDSASDCKGKVYTQWTYNAGVFLHGAAAMYAHTTGAEQDKWRARIELILNQALSKFFEDPQNKTMAEMACEHNKPGQGYCDADQLSFKTYLGRSFGFIALLAPWTYNLTAPYLQVTAQSAAQSCSGGSDGVTCGTKWWVDGWDGEWGLGQQMCALEVILPNLVSNVKAPFTEFDGGTSKGNATAGTGGSKTVFKYTSVISTGDRVGAGAITGLILIGVVSGAWWLMI</sequence>
<name>A0AAQ3LZR5_9PEZI</name>
<reference evidence="13 14" key="1">
    <citation type="submission" date="2023-11" db="EMBL/GenBank/DDBJ databases">
        <title>An acidophilic fungus is an integral part of prey digestion in a carnivorous sundew plant.</title>
        <authorList>
            <person name="Tsai I.J."/>
        </authorList>
    </citation>
    <scope>NUCLEOTIDE SEQUENCE [LARGE SCALE GENOMIC DNA]</scope>
    <source>
        <strain evidence="13">169a</strain>
    </source>
</reference>
<dbReference type="GO" id="GO:0016052">
    <property type="term" value="P:carbohydrate catabolic process"/>
    <property type="evidence" value="ECO:0007669"/>
    <property type="project" value="InterPro"/>
</dbReference>
<evidence type="ECO:0000256" key="4">
    <source>
        <dbReference type="ARBA" id="ARBA00012350"/>
    </source>
</evidence>
<evidence type="ECO:0000256" key="7">
    <source>
        <dbReference type="ARBA" id="ARBA00023136"/>
    </source>
</evidence>
<keyword evidence="7 11" id="KW-0472">Membrane</keyword>
<evidence type="ECO:0000256" key="10">
    <source>
        <dbReference type="PIRNR" id="PIRNR016302"/>
    </source>
</evidence>
<dbReference type="GO" id="GO:0012505">
    <property type="term" value="C:endomembrane system"/>
    <property type="evidence" value="ECO:0007669"/>
    <property type="project" value="UniProtKB-SubCell"/>
</dbReference>
<keyword evidence="11" id="KW-1133">Transmembrane helix</keyword>
<keyword evidence="14" id="KW-1185">Reference proteome</keyword>
<evidence type="ECO:0000256" key="12">
    <source>
        <dbReference type="SAM" id="SignalP"/>
    </source>
</evidence>
<feature type="signal peptide" evidence="12">
    <location>
        <begin position="1"/>
        <end position="20"/>
    </location>
</feature>
<comment type="similarity">
    <text evidence="3 10">Belongs to the glycosyl hydrolase 76 family.</text>
</comment>
<dbReference type="EC" id="3.2.1.101" evidence="4 10"/>
<dbReference type="PANTHER" id="PTHR12145:SF36">
    <property type="entry name" value="MANNAN ENDO-1,6-ALPHA-MANNOSIDASE DCW1"/>
    <property type="match status" value="1"/>
</dbReference>
<dbReference type="InterPro" id="IPR008928">
    <property type="entry name" value="6-hairpin_glycosidase_sf"/>
</dbReference>
<evidence type="ECO:0000256" key="3">
    <source>
        <dbReference type="ARBA" id="ARBA00009699"/>
    </source>
</evidence>
<evidence type="ECO:0000256" key="6">
    <source>
        <dbReference type="ARBA" id="ARBA00022801"/>
    </source>
</evidence>
<keyword evidence="6 10" id="KW-0378">Hydrolase</keyword>
<dbReference type="AlphaFoldDB" id="A0AAQ3LZR5"/>
<keyword evidence="8" id="KW-0325">Glycoprotein</keyword>
<dbReference type="PANTHER" id="PTHR12145">
    <property type="entry name" value="MANNAN ENDO-1,6-ALPHA-MANNOSIDASE DCW1"/>
    <property type="match status" value="1"/>
</dbReference>
<protein>
    <recommendedName>
        <fullName evidence="4 10">Mannan endo-1,6-alpha-mannosidase</fullName>
        <ecNumber evidence="4 10">3.2.1.101</ecNumber>
    </recommendedName>
</protein>
<evidence type="ECO:0000256" key="1">
    <source>
        <dbReference type="ARBA" id="ARBA00001452"/>
    </source>
</evidence>
<evidence type="ECO:0000256" key="2">
    <source>
        <dbReference type="ARBA" id="ARBA00004308"/>
    </source>
</evidence>
<feature type="chain" id="PRO_5042880793" description="Mannan endo-1,6-alpha-mannosidase" evidence="12">
    <location>
        <begin position="21"/>
        <end position="457"/>
    </location>
</feature>
<dbReference type="InterPro" id="IPR014480">
    <property type="entry name" value="Mannan-1_6-alpha_mannosidase"/>
</dbReference>
<gene>
    <name evidence="13" type="ORF">R9X50_00144500</name>
</gene>
<evidence type="ECO:0000256" key="9">
    <source>
        <dbReference type="ARBA" id="ARBA00023295"/>
    </source>
</evidence>
<dbReference type="GO" id="GO:0008496">
    <property type="term" value="F:mannan endo-1,6-alpha-mannosidase activity"/>
    <property type="evidence" value="ECO:0007669"/>
    <property type="project" value="UniProtKB-UniRule"/>
</dbReference>
<evidence type="ECO:0000256" key="5">
    <source>
        <dbReference type="ARBA" id="ARBA00022729"/>
    </source>
</evidence>
<dbReference type="FunFam" id="1.50.10.20:FF:000006">
    <property type="entry name" value="Mannan endo-1,6-alpha-mannosidase"/>
    <property type="match status" value="1"/>
</dbReference>
<dbReference type="EMBL" id="CP138581">
    <property type="protein sequence ID" value="WPG98652.1"/>
    <property type="molecule type" value="Genomic_DNA"/>
</dbReference>
<keyword evidence="11" id="KW-0812">Transmembrane</keyword>
<dbReference type="InterPro" id="IPR005198">
    <property type="entry name" value="Glyco_hydro_76"/>
</dbReference>